<dbReference type="EMBL" id="LC066375">
    <property type="protein sequence ID" value="BAT27458.1"/>
    <property type="molecule type" value="Genomic_DNA"/>
</dbReference>
<dbReference type="RefSeq" id="WP_062228511.1">
    <property type="nucleotide sequence ID" value="NZ_BBWR01000012.1"/>
</dbReference>
<accession>A0A0P0Z0M3</accession>
<name>A0A0P0Z0M3_9HYPH</name>
<protein>
    <submittedName>
        <fullName evidence="1">Uncharacterized protein</fullName>
    </submittedName>
</protein>
<dbReference type="OrthoDB" id="8447789at2"/>
<organism evidence="1">
    <name type="scientific">Aureimonas frigidaquae</name>
    <dbReference type="NCBI Taxonomy" id="424757"/>
    <lineage>
        <taxon>Bacteria</taxon>
        <taxon>Pseudomonadati</taxon>
        <taxon>Pseudomonadota</taxon>
        <taxon>Alphaproteobacteria</taxon>
        <taxon>Hyphomicrobiales</taxon>
        <taxon>Aurantimonadaceae</taxon>
        <taxon>Aureimonas</taxon>
    </lineage>
</organism>
<proteinExistence type="predicted"/>
<dbReference type="AlphaFoldDB" id="A0A0P0Z0M3"/>
<sequence>MVAIELLDLCIVVDQSDDPHFVAIIETNRGRLETLCEAILSDKTLELKGLHIGGDPRVEWGWADLRALARLVMERLDVDEIVVTGGVRTTGGNPGRQPKQWRIR</sequence>
<reference evidence="1" key="1">
    <citation type="journal article" date="2015" name="Proc. Natl. Acad. Sci. U.S.A.">
        <title>Bacterial clade with the ribosomal RNA operon on a small plasmid rather than the chromosome.</title>
        <authorList>
            <person name="Anda M."/>
            <person name="Ohtsubo Y."/>
            <person name="Okubo T."/>
            <person name="Sugawara M."/>
            <person name="Nagata Y."/>
            <person name="Tsuda M."/>
            <person name="Minamisawa K."/>
            <person name="Mitsui H."/>
        </authorList>
    </citation>
    <scope>NUCLEOTIDE SEQUENCE</scope>
    <source>
        <strain evidence="1">JCM 14755</strain>
    </source>
</reference>
<evidence type="ECO:0000313" key="1">
    <source>
        <dbReference type="EMBL" id="BAT27458.1"/>
    </source>
</evidence>